<keyword evidence="1" id="KW-0812">Transmembrane</keyword>
<organism evidence="2 3">
    <name type="scientific">Portibacter lacus</name>
    <dbReference type="NCBI Taxonomy" id="1099794"/>
    <lineage>
        <taxon>Bacteria</taxon>
        <taxon>Pseudomonadati</taxon>
        <taxon>Bacteroidota</taxon>
        <taxon>Saprospiria</taxon>
        <taxon>Saprospirales</taxon>
        <taxon>Haliscomenobacteraceae</taxon>
        <taxon>Portibacter</taxon>
    </lineage>
</organism>
<evidence type="ECO:0000313" key="2">
    <source>
        <dbReference type="EMBL" id="GLR17819.1"/>
    </source>
</evidence>
<keyword evidence="1" id="KW-0472">Membrane</keyword>
<feature type="transmembrane region" description="Helical" evidence="1">
    <location>
        <begin position="45"/>
        <end position="62"/>
    </location>
</feature>
<proteinExistence type="predicted"/>
<dbReference type="RefSeq" id="WP_235291501.1">
    <property type="nucleotide sequence ID" value="NZ_BSOH01000014.1"/>
</dbReference>
<dbReference type="Proteomes" id="UP001156666">
    <property type="component" value="Unassembled WGS sequence"/>
</dbReference>
<dbReference type="EMBL" id="BSOH01000014">
    <property type="protein sequence ID" value="GLR17819.1"/>
    <property type="molecule type" value="Genomic_DNA"/>
</dbReference>
<keyword evidence="1" id="KW-1133">Transmembrane helix</keyword>
<evidence type="ECO:0000313" key="3">
    <source>
        <dbReference type="Proteomes" id="UP001156666"/>
    </source>
</evidence>
<protein>
    <submittedName>
        <fullName evidence="2">Uncharacterized protein</fullName>
    </submittedName>
</protein>
<dbReference type="AlphaFoldDB" id="A0AA37WFL6"/>
<reference evidence="2" key="2">
    <citation type="submission" date="2023-01" db="EMBL/GenBank/DDBJ databases">
        <title>Draft genome sequence of Portibacter lacus strain NBRC 108769.</title>
        <authorList>
            <person name="Sun Q."/>
            <person name="Mori K."/>
        </authorList>
    </citation>
    <scope>NUCLEOTIDE SEQUENCE</scope>
    <source>
        <strain evidence="2">NBRC 108769</strain>
    </source>
</reference>
<accession>A0AA37WFL6</accession>
<evidence type="ECO:0000256" key="1">
    <source>
        <dbReference type="SAM" id="Phobius"/>
    </source>
</evidence>
<comment type="caution">
    <text evidence="2">The sequence shown here is derived from an EMBL/GenBank/DDBJ whole genome shotgun (WGS) entry which is preliminary data.</text>
</comment>
<gene>
    <name evidence="2" type="ORF">GCM10007940_24340</name>
</gene>
<keyword evidence="3" id="KW-1185">Reference proteome</keyword>
<reference evidence="2" key="1">
    <citation type="journal article" date="2014" name="Int. J. Syst. Evol. Microbiol.">
        <title>Complete genome sequence of Corynebacterium casei LMG S-19264T (=DSM 44701T), isolated from a smear-ripened cheese.</title>
        <authorList>
            <consortium name="US DOE Joint Genome Institute (JGI-PGF)"/>
            <person name="Walter F."/>
            <person name="Albersmeier A."/>
            <person name="Kalinowski J."/>
            <person name="Ruckert C."/>
        </authorList>
    </citation>
    <scope>NUCLEOTIDE SEQUENCE</scope>
    <source>
        <strain evidence="2">NBRC 108769</strain>
    </source>
</reference>
<sequence>MINKNNDPRKGMKVPEGFFDSFEDDLMAQIGSQAKVIPFWSKYKLNAIAAVFMLAIAAVFILKLNQDQADYQFAELTLEDNWDYLLENPDELSIDELSQFDGAEQAINEIELELYSAIASEEWLDDIDLDMLENLDK</sequence>
<name>A0AA37WFL6_9BACT</name>